<dbReference type="RefSeq" id="WP_230347876.1">
    <property type="nucleotide sequence ID" value="NZ_JBIWXY010000001.1"/>
</dbReference>
<name>A0ABW8GKG7_9PROT</name>
<dbReference type="Pfam" id="PF10685">
    <property type="entry name" value="KGG"/>
    <property type="match status" value="1"/>
</dbReference>
<sequence length="80" mass="8219">MVQTANPRGFAAMSPEKQRQIASMGGKAAHAKGTAHEFDSASARLAGRKGGQAAHAKGTAHQFTSTEARAAGRKGGRRSS</sequence>
<reference evidence="2 3" key="1">
    <citation type="submission" date="2024-11" db="EMBL/GenBank/DDBJ databases">
        <authorList>
            <person name="Kaparullina E.N."/>
            <person name="Delegan Y.A."/>
            <person name="Doronina N.V."/>
        </authorList>
    </citation>
    <scope>NUCLEOTIDE SEQUENCE [LARGE SCALE GENOMIC DNA]</scope>
    <source>
        <strain evidence="2 3">7sh_L</strain>
    </source>
</reference>
<evidence type="ECO:0000313" key="2">
    <source>
        <dbReference type="EMBL" id="MFJ5445862.1"/>
    </source>
</evidence>
<dbReference type="Proteomes" id="UP001617669">
    <property type="component" value="Unassembled WGS sequence"/>
</dbReference>
<keyword evidence="3" id="KW-1185">Reference proteome</keyword>
<proteinExistence type="predicted"/>
<dbReference type="InterPro" id="IPR019626">
    <property type="entry name" value="Stress-induced_KGG_rpt"/>
</dbReference>
<feature type="compositionally biased region" description="Basic residues" evidence="1">
    <location>
        <begin position="71"/>
        <end position="80"/>
    </location>
</feature>
<comment type="caution">
    <text evidence="2">The sequence shown here is derived from an EMBL/GenBank/DDBJ whole genome shotgun (WGS) entry which is preliminary data.</text>
</comment>
<evidence type="ECO:0000256" key="1">
    <source>
        <dbReference type="SAM" id="MobiDB-lite"/>
    </source>
</evidence>
<protein>
    <submittedName>
        <fullName evidence="2">KGG domain-containing protein</fullName>
    </submittedName>
</protein>
<dbReference type="EMBL" id="JBIWXY010000001">
    <property type="protein sequence ID" value="MFJ5445862.1"/>
    <property type="molecule type" value="Genomic_DNA"/>
</dbReference>
<feature type="region of interest" description="Disordered" evidence="1">
    <location>
        <begin position="1"/>
        <end position="80"/>
    </location>
</feature>
<evidence type="ECO:0000313" key="3">
    <source>
        <dbReference type="Proteomes" id="UP001617669"/>
    </source>
</evidence>
<gene>
    <name evidence="2" type="ORF">ACIKP9_06430</name>
</gene>
<organism evidence="2 3">
    <name type="scientific">Methylobacillus methanolivorans</name>
    <dbReference type="NCBI Taxonomy" id="1848927"/>
    <lineage>
        <taxon>Bacteria</taxon>
        <taxon>Pseudomonadati</taxon>
        <taxon>Pseudomonadota</taxon>
        <taxon>Betaproteobacteria</taxon>
        <taxon>Nitrosomonadales</taxon>
        <taxon>Methylophilaceae</taxon>
        <taxon>Methylobacillus</taxon>
    </lineage>
</organism>
<accession>A0ABW8GKG7</accession>